<dbReference type="Gene3D" id="3.30.40.10">
    <property type="entry name" value="Zinc/RING finger domain, C3HC4 (zinc finger)"/>
    <property type="match status" value="1"/>
</dbReference>
<evidence type="ECO:0000256" key="5">
    <source>
        <dbReference type="SAM" id="MobiDB-lite"/>
    </source>
</evidence>
<feature type="transmembrane region" description="Helical" evidence="6">
    <location>
        <begin position="262"/>
        <end position="283"/>
    </location>
</feature>
<dbReference type="PANTHER" id="PTHR45798:SF97">
    <property type="entry name" value="ALCOHOL-SENSITIVE RING FINGER PROTEIN 1"/>
    <property type="match status" value="1"/>
</dbReference>
<keyword evidence="7" id="KW-0732">Signal</keyword>
<dbReference type="InterPro" id="IPR013083">
    <property type="entry name" value="Znf_RING/FYVE/PHD"/>
</dbReference>
<evidence type="ECO:0000256" key="4">
    <source>
        <dbReference type="PROSITE-ProRule" id="PRU00175"/>
    </source>
</evidence>
<dbReference type="InterPro" id="IPR017907">
    <property type="entry name" value="Znf_RING_CS"/>
</dbReference>
<evidence type="ECO:0000256" key="6">
    <source>
        <dbReference type="SAM" id="Phobius"/>
    </source>
</evidence>
<dbReference type="EMBL" id="JAEPQZ010000002">
    <property type="protein sequence ID" value="KAG2184503.1"/>
    <property type="molecule type" value="Genomic_DNA"/>
</dbReference>
<dbReference type="PROSITE" id="PS50089">
    <property type="entry name" value="ZF_RING_2"/>
    <property type="match status" value="1"/>
</dbReference>
<evidence type="ECO:0000313" key="10">
    <source>
        <dbReference type="Proteomes" id="UP000654370"/>
    </source>
</evidence>
<keyword evidence="3" id="KW-0862">Zinc</keyword>
<feature type="region of interest" description="Disordered" evidence="5">
    <location>
        <begin position="412"/>
        <end position="486"/>
    </location>
</feature>
<evidence type="ECO:0000256" key="3">
    <source>
        <dbReference type="ARBA" id="ARBA00022833"/>
    </source>
</evidence>
<dbReference type="PROSITE" id="PS00518">
    <property type="entry name" value="ZF_RING_1"/>
    <property type="match status" value="1"/>
</dbReference>
<dbReference type="GO" id="GO:0008270">
    <property type="term" value="F:zinc ion binding"/>
    <property type="evidence" value="ECO:0007669"/>
    <property type="project" value="UniProtKB-KW"/>
</dbReference>
<dbReference type="SUPFAM" id="SSF57850">
    <property type="entry name" value="RING/U-box"/>
    <property type="match status" value="1"/>
</dbReference>
<accession>A0A8H7Q231</accession>
<keyword evidence="6" id="KW-1133">Transmembrane helix</keyword>
<feature type="compositionally biased region" description="Polar residues" evidence="5">
    <location>
        <begin position="459"/>
        <end position="480"/>
    </location>
</feature>
<dbReference type="PANTHER" id="PTHR45798">
    <property type="entry name" value="RING-H2 FINGER PROTEIN ATL61-RELATED-RELATED"/>
    <property type="match status" value="1"/>
</dbReference>
<evidence type="ECO:0000313" key="9">
    <source>
        <dbReference type="EMBL" id="KAG2184503.1"/>
    </source>
</evidence>
<comment type="caution">
    <text evidence="9">The sequence shown here is derived from an EMBL/GenBank/DDBJ whole genome shotgun (WGS) entry which is preliminary data.</text>
</comment>
<feature type="signal peptide" evidence="7">
    <location>
        <begin position="1"/>
        <end position="22"/>
    </location>
</feature>
<dbReference type="InterPro" id="IPR001841">
    <property type="entry name" value="Znf_RING"/>
</dbReference>
<dbReference type="SMART" id="SM00184">
    <property type="entry name" value="RING"/>
    <property type="match status" value="1"/>
</dbReference>
<keyword evidence="6" id="KW-0812">Transmembrane</keyword>
<reference evidence="9" key="1">
    <citation type="submission" date="2020-12" db="EMBL/GenBank/DDBJ databases">
        <title>Metabolic potential, ecology and presence of endohyphal bacteria is reflected in genomic diversity of Mucoromycotina.</title>
        <authorList>
            <person name="Muszewska A."/>
            <person name="Okrasinska A."/>
            <person name="Steczkiewicz K."/>
            <person name="Drgas O."/>
            <person name="Orlowska M."/>
            <person name="Perlinska-Lenart U."/>
            <person name="Aleksandrzak-Piekarczyk T."/>
            <person name="Szatraj K."/>
            <person name="Zielenkiewicz U."/>
            <person name="Pilsyk S."/>
            <person name="Malc E."/>
            <person name="Mieczkowski P."/>
            <person name="Kruszewska J.S."/>
            <person name="Biernat P."/>
            <person name="Pawlowska J."/>
        </authorList>
    </citation>
    <scope>NUCLEOTIDE SEQUENCE</scope>
    <source>
        <strain evidence="9">WA0000067209</strain>
    </source>
</reference>
<gene>
    <name evidence="9" type="ORF">INT43_000412</name>
</gene>
<dbReference type="CDD" id="cd16454">
    <property type="entry name" value="RING-H2_PA-TM-RING"/>
    <property type="match status" value="1"/>
</dbReference>
<proteinExistence type="predicted"/>
<dbReference type="Pfam" id="PF13639">
    <property type="entry name" value="zf-RING_2"/>
    <property type="match status" value="1"/>
</dbReference>
<sequence>MFSRIKLLSAYLTLLSIPIVYGQTVANPVFQIQNWVGFTSTSITNDNLGLDEVAFSLQFQTINVGSDYNSADHECGTAATCGPRRYVVNLDYACNATFNATTLEAANGNVFAAAHNISHKAVGLISRGGNCNWTEKVTIAQSIAAATQLPLDAIIIYDNQRYTNYTDDLLDNTGPIQPPTYGELPADQNATTMFDNDLNVGALTMAVYFASNEFGQALAQNVSIASTNSMNNTNKQIWVWTPILGYSNDNSFSTMLAASKGYLSYIIGLAAIFLVGAILLRWWRIRRLREQMAQRGDLEPGIAMRNRHPKVHPLPVDILNTYPVESYSPEKIKNNSCAICLDDFLTDKNTVRVLPCRHGFCTGCIDPWLTDKSPYCPICKYDCLPAELREHANLVEQNPVLGSSSPFTTPSAAAAAALATDDESTNHSIHSAPPPPFEEHQPNTNEAESSEHAREASTLAATATPNNLQESNPSDSNPTDSKPAAA</sequence>
<dbReference type="AlphaFoldDB" id="A0A8H7Q231"/>
<evidence type="ECO:0000259" key="8">
    <source>
        <dbReference type="PROSITE" id="PS50089"/>
    </source>
</evidence>
<feature type="domain" description="RING-type" evidence="8">
    <location>
        <begin position="337"/>
        <end position="380"/>
    </location>
</feature>
<protein>
    <recommendedName>
        <fullName evidence="8">RING-type domain-containing protein</fullName>
    </recommendedName>
</protein>
<keyword evidence="1" id="KW-0479">Metal-binding</keyword>
<keyword evidence="2 4" id="KW-0863">Zinc-finger</keyword>
<evidence type="ECO:0000256" key="7">
    <source>
        <dbReference type="SAM" id="SignalP"/>
    </source>
</evidence>
<dbReference type="Gene3D" id="3.50.30.30">
    <property type="match status" value="1"/>
</dbReference>
<dbReference type="OrthoDB" id="8062037at2759"/>
<dbReference type="Proteomes" id="UP000654370">
    <property type="component" value="Unassembled WGS sequence"/>
</dbReference>
<organism evidence="9 10">
    <name type="scientific">Mortierella isabellina</name>
    <name type="common">Filamentous fungus</name>
    <name type="synonym">Umbelopsis isabellina</name>
    <dbReference type="NCBI Taxonomy" id="91625"/>
    <lineage>
        <taxon>Eukaryota</taxon>
        <taxon>Fungi</taxon>
        <taxon>Fungi incertae sedis</taxon>
        <taxon>Mucoromycota</taxon>
        <taxon>Mucoromycotina</taxon>
        <taxon>Umbelopsidomycetes</taxon>
        <taxon>Umbelopsidales</taxon>
        <taxon>Umbelopsidaceae</taxon>
        <taxon>Umbelopsis</taxon>
    </lineage>
</organism>
<evidence type="ECO:0000256" key="1">
    <source>
        <dbReference type="ARBA" id="ARBA00022723"/>
    </source>
</evidence>
<keyword evidence="10" id="KW-1185">Reference proteome</keyword>
<feature type="chain" id="PRO_5034183934" description="RING-type domain-containing protein" evidence="7">
    <location>
        <begin position="23"/>
        <end position="486"/>
    </location>
</feature>
<evidence type="ECO:0000256" key="2">
    <source>
        <dbReference type="ARBA" id="ARBA00022771"/>
    </source>
</evidence>
<keyword evidence="6" id="KW-0472">Membrane</keyword>
<name>A0A8H7Q231_MORIS</name>
<dbReference type="InterPro" id="IPR052788">
    <property type="entry name" value="RING-type_E3_ligase_ATL"/>
</dbReference>